<sequence>MTTTYNFADRPVLILGSGYVGNAVGQALASVGARVTTLTRNSERAQEASAFAEKVVQCDLDASDWHDQVDLRQDFVLNCVSSAGNGMDGYRKSYLGGMESIITWARRATVGTFVYTSATSVYPQSDGELVTEIDVPAELSASGGLLRESEQLAQSATGCWDRAFILRLGAIYGPTRHHLLDALKRGETTFAGSGDFILNYIHCEDIVAAILAAFASADSSGGVFNVVDGAYPTKREVVEWLAEQVSAEKPVFDPNAATRRGAARTNATGSLPHRRVSNERLRSELGWAPIYTDYRAGYAALI</sequence>
<gene>
    <name evidence="2" type="ORF">GCM10007047_19700</name>
</gene>
<protein>
    <submittedName>
        <fullName evidence="2">NAD(P)-dependent oxidoreductase</fullName>
    </submittedName>
</protein>
<dbReference type="GO" id="GO:0005737">
    <property type="term" value="C:cytoplasm"/>
    <property type="evidence" value="ECO:0007669"/>
    <property type="project" value="TreeGrafter"/>
</dbReference>
<dbReference type="PANTHER" id="PTHR48079:SF6">
    <property type="entry name" value="NAD(P)-BINDING DOMAIN-CONTAINING PROTEIN-RELATED"/>
    <property type="match status" value="1"/>
</dbReference>
<proteinExistence type="predicted"/>
<dbReference type="AlphaFoldDB" id="A0A8J3DC48"/>
<comment type="caution">
    <text evidence="2">The sequence shown here is derived from an EMBL/GenBank/DDBJ whole genome shotgun (WGS) entry which is preliminary data.</text>
</comment>
<dbReference type="RefSeq" id="WP_189514609.1">
    <property type="nucleotide sequence ID" value="NZ_BMXG01000011.1"/>
</dbReference>
<dbReference type="SUPFAM" id="SSF51735">
    <property type="entry name" value="NAD(P)-binding Rossmann-fold domains"/>
    <property type="match status" value="1"/>
</dbReference>
<dbReference type="InterPro" id="IPR001509">
    <property type="entry name" value="Epimerase_deHydtase"/>
</dbReference>
<name>A0A8J3DC48_9BACT</name>
<evidence type="ECO:0000313" key="3">
    <source>
        <dbReference type="Proteomes" id="UP000642829"/>
    </source>
</evidence>
<dbReference type="InterPro" id="IPR036291">
    <property type="entry name" value="NAD(P)-bd_dom_sf"/>
</dbReference>
<evidence type="ECO:0000313" key="2">
    <source>
        <dbReference type="EMBL" id="GHC03199.1"/>
    </source>
</evidence>
<organism evidence="2 3">
    <name type="scientific">Cerasicoccus arenae</name>
    <dbReference type="NCBI Taxonomy" id="424488"/>
    <lineage>
        <taxon>Bacteria</taxon>
        <taxon>Pseudomonadati</taxon>
        <taxon>Verrucomicrobiota</taxon>
        <taxon>Opitutia</taxon>
        <taxon>Puniceicoccales</taxon>
        <taxon>Cerasicoccaceae</taxon>
        <taxon>Cerasicoccus</taxon>
    </lineage>
</organism>
<dbReference type="Proteomes" id="UP000642829">
    <property type="component" value="Unassembled WGS sequence"/>
</dbReference>
<reference evidence="2" key="1">
    <citation type="journal article" date="2014" name="Int. J. Syst. Evol. Microbiol.">
        <title>Complete genome sequence of Corynebacterium casei LMG S-19264T (=DSM 44701T), isolated from a smear-ripened cheese.</title>
        <authorList>
            <consortium name="US DOE Joint Genome Institute (JGI-PGF)"/>
            <person name="Walter F."/>
            <person name="Albersmeier A."/>
            <person name="Kalinowski J."/>
            <person name="Ruckert C."/>
        </authorList>
    </citation>
    <scope>NUCLEOTIDE SEQUENCE</scope>
    <source>
        <strain evidence="2">KCTC 12870</strain>
    </source>
</reference>
<dbReference type="InterPro" id="IPR051783">
    <property type="entry name" value="NAD(P)-dependent_oxidoreduct"/>
</dbReference>
<evidence type="ECO:0000259" key="1">
    <source>
        <dbReference type="Pfam" id="PF01370"/>
    </source>
</evidence>
<dbReference type="PANTHER" id="PTHR48079">
    <property type="entry name" value="PROTEIN YEEZ"/>
    <property type="match status" value="1"/>
</dbReference>
<dbReference type="GO" id="GO:0004029">
    <property type="term" value="F:aldehyde dehydrogenase (NAD+) activity"/>
    <property type="evidence" value="ECO:0007669"/>
    <property type="project" value="TreeGrafter"/>
</dbReference>
<keyword evidence="3" id="KW-1185">Reference proteome</keyword>
<dbReference type="Gene3D" id="3.40.50.720">
    <property type="entry name" value="NAD(P)-binding Rossmann-like Domain"/>
    <property type="match status" value="1"/>
</dbReference>
<dbReference type="Pfam" id="PF01370">
    <property type="entry name" value="Epimerase"/>
    <property type="match status" value="1"/>
</dbReference>
<dbReference type="EMBL" id="BMXG01000011">
    <property type="protein sequence ID" value="GHC03199.1"/>
    <property type="molecule type" value="Genomic_DNA"/>
</dbReference>
<accession>A0A8J3DC48</accession>
<reference evidence="2" key="2">
    <citation type="submission" date="2020-09" db="EMBL/GenBank/DDBJ databases">
        <authorList>
            <person name="Sun Q."/>
            <person name="Kim S."/>
        </authorList>
    </citation>
    <scope>NUCLEOTIDE SEQUENCE</scope>
    <source>
        <strain evidence="2">KCTC 12870</strain>
    </source>
</reference>
<feature type="domain" description="NAD-dependent epimerase/dehydratase" evidence="1">
    <location>
        <begin position="12"/>
        <end position="226"/>
    </location>
</feature>